<evidence type="ECO:0000256" key="2">
    <source>
        <dbReference type="SAM" id="SignalP"/>
    </source>
</evidence>
<name>A0A8B6HCH8_MYTGA</name>
<feature type="signal peptide" evidence="2">
    <location>
        <begin position="1"/>
        <end position="20"/>
    </location>
</feature>
<dbReference type="CDD" id="cd08024">
    <property type="entry name" value="GH16_CCF"/>
    <property type="match status" value="1"/>
</dbReference>
<dbReference type="InterPro" id="IPR050546">
    <property type="entry name" value="Glycosyl_Hydrlase_16"/>
</dbReference>
<evidence type="ECO:0000313" key="4">
    <source>
        <dbReference type="EMBL" id="VDI76822.1"/>
    </source>
</evidence>
<feature type="domain" description="GH16" evidence="3">
    <location>
        <begin position="96"/>
        <end position="441"/>
    </location>
</feature>
<dbReference type="PROSITE" id="PS51762">
    <property type="entry name" value="GH16_2"/>
    <property type="match status" value="1"/>
</dbReference>
<dbReference type="InterPro" id="IPR013320">
    <property type="entry name" value="ConA-like_dom_sf"/>
</dbReference>
<accession>A0A8B6HCH8</accession>
<dbReference type="Gene3D" id="2.60.120.200">
    <property type="match status" value="1"/>
</dbReference>
<dbReference type="OrthoDB" id="4781at2759"/>
<dbReference type="InterPro" id="IPR000757">
    <property type="entry name" value="Beta-glucanase-like"/>
</dbReference>
<keyword evidence="2" id="KW-0732">Signal</keyword>
<reference evidence="4" key="1">
    <citation type="submission" date="2018-11" db="EMBL/GenBank/DDBJ databases">
        <authorList>
            <person name="Alioto T."/>
            <person name="Alioto T."/>
        </authorList>
    </citation>
    <scope>NUCLEOTIDE SEQUENCE</scope>
</reference>
<sequence>RFTLIVALFFCLNPFQITFCVVEKRFPFDRALFAHESSLLGVKFEVQPEGQKIYKEFIEHTLDGAWEFHLPEVKIAPGGKLRYRLTAYFENNIEESDWKTHEVEPLKPVRSMKRAVVFRDDYNSFNQGSYSIECSAWGGGNNEFQVYTNQGKNLFSRGGHLYIKPTLTIDDPHYDSNRLYHGRMIVKDDFCGYCSQSTNWGCDRTAVNGNVLNPIMSGKVTTHASIRYGTVTVRAKIPRGDWIWPAIWMLPKDWHYGGWPRSGEIDLMEARCNAKVNCGGNDHGVGEVASTLHWGPSPSQNGFMKTHGEKDKNGGDWADGFHIYKLEWYADHIRVTVDGQQIMYVGTPGNGFYNYGGFGGSNIWASGGNNAPFDQPFQLIMNVAVGGGFFSSGCSYNHPRPWNDGSNKQMREFWDRRGEWLSTWHGDNVAMQIDYVEMVQA</sequence>
<dbReference type="Proteomes" id="UP000596742">
    <property type="component" value="Unassembled WGS sequence"/>
</dbReference>
<gene>
    <name evidence="4" type="ORF">MGAL_10B034801</name>
</gene>
<feature type="non-terminal residue" evidence="4">
    <location>
        <position position="441"/>
    </location>
</feature>
<proteinExistence type="inferred from homology"/>
<dbReference type="EMBL" id="UYJE01009789">
    <property type="protein sequence ID" value="VDI76822.1"/>
    <property type="molecule type" value="Genomic_DNA"/>
</dbReference>
<evidence type="ECO:0000259" key="3">
    <source>
        <dbReference type="PROSITE" id="PS51762"/>
    </source>
</evidence>
<evidence type="ECO:0000256" key="1">
    <source>
        <dbReference type="ARBA" id="ARBA00006865"/>
    </source>
</evidence>
<comment type="similarity">
    <text evidence="1">Belongs to the glycosyl hydrolase 16 family.</text>
</comment>
<dbReference type="PANTHER" id="PTHR10963:SF55">
    <property type="entry name" value="GLYCOSIDE HYDROLASE FAMILY 16 PROTEIN"/>
    <property type="match status" value="1"/>
</dbReference>
<evidence type="ECO:0000313" key="5">
    <source>
        <dbReference type="Proteomes" id="UP000596742"/>
    </source>
</evidence>
<comment type="caution">
    <text evidence="4">The sequence shown here is derived from an EMBL/GenBank/DDBJ whole genome shotgun (WGS) entry which is preliminary data.</text>
</comment>
<organism evidence="4 5">
    <name type="scientific">Mytilus galloprovincialis</name>
    <name type="common">Mediterranean mussel</name>
    <dbReference type="NCBI Taxonomy" id="29158"/>
    <lineage>
        <taxon>Eukaryota</taxon>
        <taxon>Metazoa</taxon>
        <taxon>Spiralia</taxon>
        <taxon>Lophotrochozoa</taxon>
        <taxon>Mollusca</taxon>
        <taxon>Bivalvia</taxon>
        <taxon>Autobranchia</taxon>
        <taxon>Pteriomorphia</taxon>
        <taxon>Mytilida</taxon>
        <taxon>Mytiloidea</taxon>
        <taxon>Mytilidae</taxon>
        <taxon>Mytilinae</taxon>
        <taxon>Mytilus</taxon>
    </lineage>
</organism>
<keyword evidence="5" id="KW-1185">Reference proteome</keyword>
<feature type="chain" id="PRO_5032750074" description="GH16 domain-containing protein" evidence="2">
    <location>
        <begin position="21"/>
        <end position="441"/>
    </location>
</feature>
<dbReference type="PANTHER" id="PTHR10963">
    <property type="entry name" value="GLYCOSYL HYDROLASE-RELATED"/>
    <property type="match status" value="1"/>
</dbReference>
<protein>
    <recommendedName>
        <fullName evidence="3">GH16 domain-containing protein</fullName>
    </recommendedName>
</protein>
<dbReference type="SUPFAM" id="SSF49899">
    <property type="entry name" value="Concanavalin A-like lectins/glucanases"/>
    <property type="match status" value="1"/>
</dbReference>
<dbReference type="Pfam" id="PF00722">
    <property type="entry name" value="Glyco_hydro_16"/>
    <property type="match status" value="1"/>
</dbReference>
<dbReference type="GO" id="GO:0005975">
    <property type="term" value="P:carbohydrate metabolic process"/>
    <property type="evidence" value="ECO:0007669"/>
    <property type="project" value="InterPro"/>
</dbReference>
<dbReference type="AlphaFoldDB" id="A0A8B6HCH8"/>
<dbReference type="GO" id="GO:0004553">
    <property type="term" value="F:hydrolase activity, hydrolyzing O-glycosyl compounds"/>
    <property type="evidence" value="ECO:0007669"/>
    <property type="project" value="InterPro"/>
</dbReference>